<dbReference type="Pfam" id="PF02163">
    <property type="entry name" value="Peptidase_M50"/>
    <property type="match status" value="2"/>
</dbReference>
<evidence type="ECO:0000256" key="7">
    <source>
        <dbReference type="ARBA" id="ARBA00022833"/>
    </source>
</evidence>
<evidence type="ECO:0000256" key="11">
    <source>
        <dbReference type="RuleBase" id="RU362031"/>
    </source>
</evidence>
<dbReference type="Gene3D" id="2.30.42.10">
    <property type="match status" value="1"/>
</dbReference>
<evidence type="ECO:0000256" key="5">
    <source>
        <dbReference type="ARBA" id="ARBA00022692"/>
    </source>
</evidence>
<dbReference type="PANTHER" id="PTHR42837">
    <property type="entry name" value="REGULATOR OF SIGMA-E PROTEASE RSEP"/>
    <property type="match status" value="1"/>
</dbReference>
<keyword evidence="9 11" id="KW-0482">Metalloprotease</keyword>
<evidence type="ECO:0000313" key="13">
    <source>
        <dbReference type="EMBL" id="OIO16721.1"/>
    </source>
</evidence>
<dbReference type="GO" id="GO:0016020">
    <property type="term" value="C:membrane"/>
    <property type="evidence" value="ECO:0007669"/>
    <property type="project" value="UniProtKB-SubCell"/>
</dbReference>
<dbReference type="PANTHER" id="PTHR42837:SF2">
    <property type="entry name" value="MEMBRANE METALLOPROTEASE ARASP2, CHLOROPLASTIC-RELATED"/>
    <property type="match status" value="1"/>
</dbReference>
<evidence type="ECO:0000259" key="12">
    <source>
        <dbReference type="SMART" id="SM00228"/>
    </source>
</evidence>
<dbReference type="InterPro" id="IPR001478">
    <property type="entry name" value="PDZ"/>
</dbReference>
<comment type="caution">
    <text evidence="13">The sequence shown here is derived from an EMBL/GenBank/DDBJ whole genome shotgun (WGS) entry which is preliminary data.</text>
</comment>
<keyword evidence="11" id="KW-0479">Metal-binding</keyword>
<keyword evidence="6 11" id="KW-0378">Hydrolase</keyword>
<dbReference type="InterPro" id="IPR036034">
    <property type="entry name" value="PDZ_sf"/>
</dbReference>
<evidence type="ECO:0000256" key="6">
    <source>
        <dbReference type="ARBA" id="ARBA00022801"/>
    </source>
</evidence>
<dbReference type="Proteomes" id="UP000182465">
    <property type="component" value="Unassembled WGS sequence"/>
</dbReference>
<keyword evidence="4 13" id="KW-0645">Protease</keyword>
<dbReference type="CDD" id="cd06163">
    <property type="entry name" value="S2P-M50_PDZ_RseP-like"/>
    <property type="match status" value="1"/>
</dbReference>
<reference evidence="13 14" key="1">
    <citation type="journal article" date="2016" name="Environ. Microbiol.">
        <title>Genomic resolution of a cold subsurface aquifer community provides metabolic insights for novel microbes adapted to high CO concentrations.</title>
        <authorList>
            <person name="Probst A.J."/>
            <person name="Castelle C.J."/>
            <person name="Singh A."/>
            <person name="Brown C.T."/>
            <person name="Anantharaman K."/>
            <person name="Sharon I."/>
            <person name="Hug L.A."/>
            <person name="Burstein D."/>
            <person name="Emerson J.B."/>
            <person name="Thomas B.C."/>
            <person name="Banfield J.F."/>
        </authorList>
    </citation>
    <scope>NUCLEOTIDE SEQUENCE [LARGE SCALE GENOMIC DNA]</scope>
    <source>
        <strain evidence="13">CG1_02_38_13</strain>
    </source>
</reference>
<organism evidence="13 14">
    <name type="scientific">Candidatus Kuenenbacteria bacterium CG1_02_38_13</name>
    <dbReference type="NCBI Taxonomy" id="1805235"/>
    <lineage>
        <taxon>Bacteria</taxon>
        <taxon>Candidatus Kueneniibacteriota</taxon>
    </lineage>
</organism>
<keyword evidence="10 11" id="KW-0472">Membrane</keyword>
<dbReference type="EMBL" id="MNVB01000054">
    <property type="protein sequence ID" value="OIO16721.1"/>
    <property type="molecule type" value="Genomic_DNA"/>
</dbReference>
<dbReference type="SMART" id="SM00228">
    <property type="entry name" value="PDZ"/>
    <property type="match status" value="1"/>
</dbReference>
<feature type="transmembrane region" description="Helical" evidence="11">
    <location>
        <begin position="318"/>
        <end position="338"/>
    </location>
</feature>
<dbReference type="InterPro" id="IPR041489">
    <property type="entry name" value="PDZ_6"/>
</dbReference>
<proteinExistence type="inferred from homology"/>
<feature type="transmembrane region" description="Helical" evidence="11">
    <location>
        <begin position="110"/>
        <end position="134"/>
    </location>
</feature>
<dbReference type="InterPro" id="IPR008915">
    <property type="entry name" value="Peptidase_M50"/>
</dbReference>
<evidence type="ECO:0000256" key="3">
    <source>
        <dbReference type="ARBA" id="ARBA00007931"/>
    </source>
</evidence>
<keyword evidence="8 11" id="KW-1133">Transmembrane helix</keyword>
<accession>A0A1J4U000</accession>
<dbReference type="NCBIfam" id="TIGR00054">
    <property type="entry name" value="RIP metalloprotease RseP"/>
    <property type="match status" value="1"/>
</dbReference>
<evidence type="ECO:0000256" key="1">
    <source>
        <dbReference type="ARBA" id="ARBA00001947"/>
    </source>
</evidence>
<feature type="transmembrane region" description="Helical" evidence="11">
    <location>
        <begin position="285"/>
        <end position="306"/>
    </location>
</feature>
<name>A0A1J4U000_9BACT</name>
<keyword evidence="7 11" id="KW-0862">Zinc</keyword>
<dbReference type="GO" id="GO:0046872">
    <property type="term" value="F:metal ion binding"/>
    <property type="evidence" value="ECO:0007669"/>
    <property type="project" value="UniProtKB-KW"/>
</dbReference>
<dbReference type="AlphaFoldDB" id="A0A1J4U000"/>
<dbReference type="InterPro" id="IPR004387">
    <property type="entry name" value="Pept_M50_Zn"/>
</dbReference>
<dbReference type="EC" id="3.4.24.-" evidence="11"/>
<evidence type="ECO:0000256" key="2">
    <source>
        <dbReference type="ARBA" id="ARBA00004141"/>
    </source>
</evidence>
<comment type="cofactor">
    <cofactor evidence="1 11">
        <name>Zn(2+)</name>
        <dbReference type="ChEBI" id="CHEBI:29105"/>
    </cofactor>
</comment>
<comment type="similarity">
    <text evidence="3 11">Belongs to the peptidase M50B family.</text>
</comment>
<sequence length="389" mass="43032">MLITVIIFIIILGVLIVAHELGHFTTARIFKVKAEEFGFGYPPRIFGFVRKNDTGQWEKVGRKDDTTGYKKTVWSLNWLPFGGFVKIKGEDGQGKNETDSFGCKPIWQRFIILFAGVFMNFILCFVLLSIGFMAGIPTMVDDTLDPGLNAREEKIQIISVSEYSPASEIGLRLGDVILKIDDEEIKSIRQVQEIISKSEGKEIRIVFFGANGEETKSLLPRVIRNDFGKYEIGVGLVKTAIVSYPWYSAIYKGAEQTLGLTIAISKAFCNIISDLFMGKGAQVDVAGPVGIAVLTGQVIQLGWLYVLQFTALLSVNLAIINILPIPGLDGGRIIFLIIEKIKGAPIKQKIEGAVNQIGFFFILCIMVLVIFKDLRTYGSSIWNAIAGIF</sequence>
<dbReference type="Pfam" id="PF17820">
    <property type="entry name" value="PDZ_6"/>
    <property type="match status" value="1"/>
</dbReference>
<comment type="subcellular location">
    <subcellularLocation>
        <location evidence="2">Membrane</location>
        <topology evidence="2">Multi-pass membrane protein</topology>
    </subcellularLocation>
</comment>
<feature type="transmembrane region" description="Helical" evidence="11">
    <location>
        <begin position="350"/>
        <end position="371"/>
    </location>
</feature>
<dbReference type="GO" id="GO:0004222">
    <property type="term" value="F:metalloendopeptidase activity"/>
    <property type="evidence" value="ECO:0007669"/>
    <property type="project" value="InterPro"/>
</dbReference>
<dbReference type="SUPFAM" id="SSF50156">
    <property type="entry name" value="PDZ domain-like"/>
    <property type="match status" value="1"/>
</dbReference>
<protein>
    <recommendedName>
        <fullName evidence="11">Zinc metalloprotease</fullName>
        <ecNumber evidence="11">3.4.24.-</ecNumber>
    </recommendedName>
</protein>
<dbReference type="GO" id="GO:0006508">
    <property type="term" value="P:proteolysis"/>
    <property type="evidence" value="ECO:0007669"/>
    <property type="project" value="UniProtKB-KW"/>
</dbReference>
<evidence type="ECO:0000313" key="14">
    <source>
        <dbReference type="Proteomes" id="UP000182465"/>
    </source>
</evidence>
<gene>
    <name evidence="13" type="ORF">AUJ29_02415</name>
</gene>
<evidence type="ECO:0000256" key="9">
    <source>
        <dbReference type="ARBA" id="ARBA00023049"/>
    </source>
</evidence>
<keyword evidence="5 11" id="KW-0812">Transmembrane</keyword>
<evidence type="ECO:0000256" key="10">
    <source>
        <dbReference type="ARBA" id="ARBA00023136"/>
    </source>
</evidence>
<evidence type="ECO:0000256" key="8">
    <source>
        <dbReference type="ARBA" id="ARBA00022989"/>
    </source>
</evidence>
<evidence type="ECO:0000256" key="4">
    <source>
        <dbReference type="ARBA" id="ARBA00022670"/>
    </source>
</evidence>
<feature type="domain" description="PDZ" evidence="12">
    <location>
        <begin position="134"/>
        <end position="211"/>
    </location>
</feature>